<keyword evidence="1" id="KW-0808">Transferase</keyword>
<evidence type="ECO:0000313" key="3">
    <source>
        <dbReference type="EMBL" id="RFU42771.1"/>
    </source>
</evidence>
<gene>
    <name evidence="3" type="ORF">DZF91_05010</name>
</gene>
<dbReference type="Pfam" id="PF13581">
    <property type="entry name" value="HATPase_c_2"/>
    <property type="match status" value="1"/>
</dbReference>
<feature type="domain" description="Histidine kinase/HSP90-like ATPase" evidence="2">
    <location>
        <begin position="22"/>
        <end position="124"/>
    </location>
</feature>
<evidence type="ECO:0000256" key="1">
    <source>
        <dbReference type="ARBA" id="ARBA00022527"/>
    </source>
</evidence>
<dbReference type="InterPro" id="IPR036890">
    <property type="entry name" value="HATPase_C_sf"/>
</dbReference>
<dbReference type="PANTHER" id="PTHR35526">
    <property type="entry name" value="ANTI-SIGMA-F FACTOR RSBW-RELATED"/>
    <property type="match status" value="1"/>
</dbReference>
<proteinExistence type="predicted"/>
<accession>A0A372JRX9</accession>
<organism evidence="3 4">
    <name type="scientific">Actinomadura logoneensis</name>
    <dbReference type="NCBI Taxonomy" id="2293572"/>
    <lineage>
        <taxon>Bacteria</taxon>
        <taxon>Bacillati</taxon>
        <taxon>Actinomycetota</taxon>
        <taxon>Actinomycetes</taxon>
        <taxon>Streptosporangiales</taxon>
        <taxon>Thermomonosporaceae</taxon>
        <taxon>Actinomadura</taxon>
    </lineage>
</organism>
<dbReference type="Proteomes" id="UP000261811">
    <property type="component" value="Unassembled WGS sequence"/>
</dbReference>
<dbReference type="PANTHER" id="PTHR35526:SF3">
    <property type="entry name" value="ANTI-SIGMA-F FACTOR RSBW"/>
    <property type="match status" value="1"/>
</dbReference>
<dbReference type="Gene3D" id="3.30.565.10">
    <property type="entry name" value="Histidine kinase-like ATPase, C-terminal domain"/>
    <property type="match status" value="1"/>
</dbReference>
<comment type="caution">
    <text evidence="3">The sequence shown here is derived from an EMBL/GenBank/DDBJ whole genome shotgun (WGS) entry which is preliminary data.</text>
</comment>
<dbReference type="EMBL" id="QURH01000099">
    <property type="protein sequence ID" value="RFU42771.1"/>
    <property type="molecule type" value="Genomic_DNA"/>
</dbReference>
<dbReference type="InterPro" id="IPR003594">
    <property type="entry name" value="HATPase_dom"/>
</dbReference>
<dbReference type="OrthoDB" id="3477927at2"/>
<dbReference type="SUPFAM" id="SSF55874">
    <property type="entry name" value="ATPase domain of HSP90 chaperone/DNA topoisomerase II/histidine kinase"/>
    <property type="match status" value="1"/>
</dbReference>
<reference evidence="3 4" key="1">
    <citation type="submission" date="2018-08" db="EMBL/GenBank/DDBJ databases">
        <title>Actinomadura jelena sp. nov., a novel Actinomycete isolated from soil in Chad.</title>
        <authorList>
            <person name="Shi L."/>
        </authorList>
    </citation>
    <scope>NUCLEOTIDE SEQUENCE [LARGE SCALE GENOMIC DNA]</scope>
    <source>
        <strain evidence="3 4">NEAU-G17</strain>
    </source>
</reference>
<name>A0A372JRX9_9ACTN</name>
<dbReference type="RefSeq" id="WP_117356315.1">
    <property type="nucleotide sequence ID" value="NZ_QURH01000099.1"/>
</dbReference>
<keyword evidence="4" id="KW-1185">Reference proteome</keyword>
<keyword evidence="1" id="KW-0723">Serine/threonine-protein kinase</keyword>
<dbReference type="AlphaFoldDB" id="A0A372JRX9"/>
<keyword evidence="1" id="KW-0418">Kinase</keyword>
<dbReference type="CDD" id="cd16936">
    <property type="entry name" value="HATPase_RsbW-like"/>
    <property type="match status" value="1"/>
</dbReference>
<evidence type="ECO:0000259" key="2">
    <source>
        <dbReference type="Pfam" id="PF13581"/>
    </source>
</evidence>
<dbReference type="InterPro" id="IPR050267">
    <property type="entry name" value="Anti-sigma-factor_SerPK"/>
</dbReference>
<evidence type="ECO:0000313" key="4">
    <source>
        <dbReference type="Proteomes" id="UP000261811"/>
    </source>
</evidence>
<sequence length="236" mass="25385">MLNSLSPDLITGGHCSFPLPSDASCASVARSSLTIVMNDLGLPSDLIDDGALAVSELATNQLLHAPSSSAELWTWIRTRPSPHLVVTVFDTARDVIPVRSDDYLLDEHGKGLAIVAALAASVGAHPSRARLQANPVEGKAVWFTLPLPQPWIGTSVKPNPLRARQQLLHALRSRGLPAKRVSDAPGTTTIHLDRLRIDITCDGFAWCTEDGLPLRYPLLDLQDAVEAIILQIDTSS</sequence>
<protein>
    <recommendedName>
        <fullName evidence="2">Histidine kinase/HSP90-like ATPase domain-containing protein</fullName>
    </recommendedName>
</protein>